<proteinExistence type="predicted"/>
<evidence type="ECO:0000313" key="1">
    <source>
        <dbReference type="EMBL" id="WEK55116.1"/>
    </source>
</evidence>
<dbReference type="Proteomes" id="UP001178662">
    <property type="component" value="Chromosome"/>
</dbReference>
<accession>A0AA95JCF3</accession>
<dbReference type="EMBL" id="CP119317">
    <property type="protein sequence ID" value="WEK55116.1"/>
    <property type="molecule type" value="Genomic_DNA"/>
</dbReference>
<evidence type="ECO:0000313" key="2">
    <source>
        <dbReference type="Proteomes" id="UP001178662"/>
    </source>
</evidence>
<gene>
    <name evidence="1" type="ORF">P0Y55_03280</name>
</gene>
<reference evidence="1" key="1">
    <citation type="submission" date="2023-03" db="EMBL/GenBank/DDBJ databases">
        <title>Andean soil-derived lignocellulolytic bacterial consortium as a source of novel taxa and putative plastic-active enzymes.</title>
        <authorList>
            <person name="Diaz-Garcia L."/>
            <person name="Chuvochina M."/>
            <person name="Feuerriegel G."/>
            <person name="Bunk B."/>
            <person name="Sproer C."/>
            <person name="Streit W.R."/>
            <person name="Rodriguez L.M."/>
            <person name="Overmann J."/>
            <person name="Jimenez D.J."/>
        </authorList>
    </citation>
    <scope>NUCLEOTIDE SEQUENCE</scope>
    <source>
        <strain evidence="1">MAG 2441</strain>
    </source>
</reference>
<organism evidence="1 2">
    <name type="scientific">Candidatus Cohnella colombiensis</name>
    <dbReference type="NCBI Taxonomy" id="3121368"/>
    <lineage>
        <taxon>Bacteria</taxon>
        <taxon>Bacillati</taxon>
        <taxon>Bacillota</taxon>
        <taxon>Bacilli</taxon>
        <taxon>Bacillales</taxon>
        <taxon>Paenibacillaceae</taxon>
        <taxon>Cohnella</taxon>
    </lineage>
</organism>
<name>A0AA95JCF3_9BACL</name>
<dbReference type="AlphaFoldDB" id="A0AA95JCF3"/>
<sequence>MMNGVKIPQGDDMVRVELTVKELMALAGVNFPNNHKIEVSAKKKLNSILEEHYEIDNARPFN</sequence>
<keyword evidence="2" id="KW-1185">Reference proteome</keyword>
<protein>
    <submittedName>
        <fullName evidence="1">Uncharacterized protein</fullName>
    </submittedName>
</protein>